<feature type="domain" description="Polysaccharide pyruvyl transferase" evidence="1">
    <location>
        <begin position="14"/>
        <end position="280"/>
    </location>
</feature>
<sequence>MKKIGILTFHGADNLGAVLQAYALCEFINKEINFRTEIIDYECEEVEKTRYVQGGNFVKKIPLALYYRIKRHSFDRFRKKKLMLSSNKYKKENIKKCNTMYSTFVAGSDQIWNIGCSGNDTTYFLDFVEQEKRKISYAASMGTTEIEKEKVDELKNYLNSFDAISVREASSIKKLDLPKDTSILPDPVFLLTLEQWRRVATKRKLKKRYVFVYLIQEDVNVLTSAKKYAKENECDIIINKKSVEFILNNAPDHFLWWIENAEAVFTNSFHGTAFSIIFEKLLGADIILKNGKHNNRIEELLDSAGLKECIISEENYVPKKANAKKWLNMQRKKAYEFLKGNI</sequence>
<protein>
    <submittedName>
        <fullName evidence="2">Polysaccharide pyruvyl transferase family protein</fullName>
    </submittedName>
</protein>
<accession>A0A413S3B1</accession>
<dbReference type="InterPro" id="IPR007345">
    <property type="entry name" value="Polysacch_pyruvyl_Trfase"/>
</dbReference>
<proteinExistence type="predicted"/>
<organism evidence="2 3">
    <name type="scientific">Eubacterium ventriosum</name>
    <dbReference type="NCBI Taxonomy" id="39496"/>
    <lineage>
        <taxon>Bacteria</taxon>
        <taxon>Bacillati</taxon>
        <taxon>Bacillota</taxon>
        <taxon>Clostridia</taxon>
        <taxon>Eubacteriales</taxon>
        <taxon>Eubacteriaceae</taxon>
        <taxon>Eubacterium</taxon>
    </lineage>
</organism>
<evidence type="ECO:0000259" key="1">
    <source>
        <dbReference type="Pfam" id="PF04230"/>
    </source>
</evidence>
<dbReference type="GO" id="GO:0016740">
    <property type="term" value="F:transferase activity"/>
    <property type="evidence" value="ECO:0007669"/>
    <property type="project" value="UniProtKB-KW"/>
</dbReference>
<comment type="caution">
    <text evidence="2">The sequence shown here is derived from an EMBL/GenBank/DDBJ whole genome shotgun (WGS) entry which is preliminary data.</text>
</comment>
<dbReference type="RefSeq" id="WP_118024908.1">
    <property type="nucleotide sequence ID" value="NZ_CATZTO010000001.1"/>
</dbReference>
<evidence type="ECO:0000313" key="3">
    <source>
        <dbReference type="Proteomes" id="UP000284598"/>
    </source>
</evidence>
<dbReference type="EMBL" id="QSFO01000003">
    <property type="protein sequence ID" value="RHA56144.1"/>
    <property type="molecule type" value="Genomic_DNA"/>
</dbReference>
<dbReference type="Proteomes" id="UP000284598">
    <property type="component" value="Unassembled WGS sequence"/>
</dbReference>
<gene>
    <name evidence="2" type="ORF">DW929_03405</name>
</gene>
<reference evidence="2 3" key="1">
    <citation type="submission" date="2018-08" db="EMBL/GenBank/DDBJ databases">
        <title>A genome reference for cultivated species of the human gut microbiota.</title>
        <authorList>
            <person name="Zou Y."/>
            <person name="Xue W."/>
            <person name="Luo G."/>
        </authorList>
    </citation>
    <scope>NUCLEOTIDE SEQUENCE [LARGE SCALE GENOMIC DNA]</scope>
    <source>
        <strain evidence="2 3">AM43-2</strain>
    </source>
</reference>
<dbReference type="Pfam" id="PF04230">
    <property type="entry name" value="PS_pyruv_trans"/>
    <property type="match status" value="1"/>
</dbReference>
<keyword evidence="2" id="KW-0808">Transferase</keyword>
<evidence type="ECO:0000313" key="2">
    <source>
        <dbReference type="EMBL" id="RHA56144.1"/>
    </source>
</evidence>
<dbReference type="AlphaFoldDB" id="A0A413S3B1"/>
<name>A0A413S3B1_9FIRM</name>